<accession>A0ACC0D0G1</accession>
<dbReference type="EMBL" id="MU394321">
    <property type="protein sequence ID" value="KAI6085825.1"/>
    <property type="molecule type" value="Genomic_DNA"/>
</dbReference>
<proteinExistence type="predicted"/>
<gene>
    <name evidence="1" type="ORF">F4821DRAFT_239681</name>
</gene>
<keyword evidence="2" id="KW-1185">Reference proteome</keyword>
<organism evidence="1 2">
    <name type="scientific">Hypoxylon rubiginosum</name>
    <dbReference type="NCBI Taxonomy" id="110542"/>
    <lineage>
        <taxon>Eukaryota</taxon>
        <taxon>Fungi</taxon>
        <taxon>Dikarya</taxon>
        <taxon>Ascomycota</taxon>
        <taxon>Pezizomycotina</taxon>
        <taxon>Sordariomycetes</taxon>
        <taxon>Xylariomycetidae</taxon>
        <taxon>Xylariales</taxon>
        <taxon>Hypoxylaceae</taxon>
        <taxon>Hypoxylon</taxon>
    </lineage>
</organism>
<sequence length="890" mass="102227">MEQDSTSHQLSTTSKDEARCSQEAKATQQGITREEKQYESSGQVIAQSPDHDKIEPEQSSKTEHTHELETWESTDILKVVEKTLVRFRDLGPASKGPTSLSRSKPLEPAYSQLHEISTLVAYVEHLEKTVAHLKEQASPQIVAGPTKAKDDQLIDSTTDQRLDNDGRPEEEKLEGKKVVLSKQEVENKKDDKNPEHKHTSWKVGIKTEIKLKPSNSFERTQFFPDSEGYPLKESNIDENGHIMARRRVFNDKKVHIRTVLKIYSPLLKEALKDNLAISRSPLYRRFSDRLTSIHEPYMLLFQNRKKLVEAANKAEGEKREHLKCLLDFLKTERPTTWETLNQLEKGTCERISFQDIWLLYPSSTTVYRKYDGHWRAYKAENVHVRYLPQWDTLYIGSYSLDFNDKGTMLTPKPERLQVLPFVGDRSIIDLEVIPQSHFNNIGRSSEDIKARGQKFWGFHGEPAYRQYVGSAWPSSLPSDQVKVVIDYVTASKYVAGGTDHFSHRLPYPLSQFDEFGDRGKREEPLCNCAICARKYAELGSYPEHRLDATEVCPKDRWSREQQTQEMDLVHLQPDDAFLFCPSHVQAFSLKHKTWEMVEIDKLSPVEEDPNPFKRLVMDDKYKNVVESMVDSYLGNDQFADIIKEKGRGLIVLLHGGPGTGKTLTAECVAEKKRRPLYMVTCGDLGTEPDVLEKRLQKTFLYAVNWKAILLLDEADVFLQERGLHDLKRNALVSIFLRHLEYYDGLLFLTTNRPGQIDEAFQSRIHITLGLPDLSAKAQSDVWAIFIRKLKLDGDKDINKGKKRSLFEFINESLHGESTKADYQMNGRQIRNCIRAATALAIKNNRVLQNEDIVEVIDLGKKFKNYMAEVNRMTPSDRAMALGYRWTQSST</sequence>
<protein>
    <submittedName>
        <fullName evidence="1">Uncharacterized protein</fullName>
    </submittedName>
</protein>
<dbReference type="Proteomes" id="UP001497680">
    <property type="component" value="Unassembled WGS sequence"/>
</dbReference>
<evidence type="ECO:0000313" key="1">
    <source>
        <dbReference type="EMBL" id="KAI6085825.1"/>
    </source>
</evidence>
<evidence type="ECO:0000313" key="2">
    <source>
        <dbReference type="Proteomes" id="UP001497680"/>
    </source>
</evidence>
<reference evidence="1 2" key="1">
    <citation type="journal article" date="2022" name="New Phytol.">
        <title>Ecological generalism drives hyperdiversity of secondary metabolite gene clusters in xylarialean endophytes.</title>
        <authorList>
            <person name="Franco M.E.E."/>
            <person name="Wisecaver J.H."/>
            <person name="Arnold A.E."/>
            <person name="Ju Y.M."/>
            <person name="Slot J.C."/>
            <person name="Ahrendt S."/>
            <person name="Moore L.P."/>
            <person name="Eastman K.E."/>
            <person name="Scott K."/>
            <person name="Konkel Z."/>
            <person name="Mondo S.J."/>
            <person name="Kuo A."/>
            <person name="Hayes R.D."/>
            <person name="Haridas S."/>
            <person name="Andreopoulos B."/>
            <person name="Riley R."/>
            <person name="LaButti K."/>
            <person name="Pangilinan J."/>
            <person name="Lipzen A."/>
            <person name="Amirebrahimi M."/>
            <person name="Yan J."/>
            <person name="Adam C."/>
            <person name="Keymanesh K."/>
            <person name="Ng V."/>
            <person name="Louie K."/>
            <person name="Northen T."/>
            <person name="Drula E."/>
            <person name="Henrissat B."/>
            <person name="Hsieh H.M."/>
            <person name="Youens-Clark K."/>
            <person name="Lutzoni F."/>
            <person name="Miadlikowska J."/>
            <person name="Eastwood D.C."/>
            <person name="Hamelin R.C."/>
            <person name="Grigoriev I.V."/>
            <person name="U'Ren J.M."/>
        </authorList>
    </citation>
    <scope>NUCLEOTIDE SEQUENCE [LARGE SCALE GENOMIC DNA]</scope>
    <source>
        <strain evidence="1 2">ER1909</strain>
    </source>
</reference>
<name>A0ACC0D0G1_9PEZI</name>
<comment type="caution">
    <text evidence="1">The sequence shown here is derived from an EMBL/GenBank/DDBJ whole genome shotgun (WGS) entry which is preliminary data.</text>
</comment>